<protein>
    <submittedName>
        <fullName evidence="2">Bacteriocin biosynthesis cyclodehydratase domain-containing protein</fullName>
    </submittedName>
</protein>
<evidence type="ECO:0000256" key="1">
    <source>
        <dbReference type="SAM" id="MobiDB-lite"/>
    </source>
</evidence>
<dbReference type="STRING" id="232089.SAMN05443544_3294"/>
<proteinExistence type="predicted"/>
<accession>A0A1N6HL40</accession>
<reference evidence="3" key="1">
    <citation type="submission" date="2016-11" db="EMBL/GenBank/DDBJ databases">
        <authorList>
            <person name="Varghese N."/>
            <person name="Submissions S."/>
        </authorList>
    </citation>
    <scope>NUCLEOTIDE SEQUENCE [LARGE SCALE GENOMIC DNA]</scope>
    <source>
        <strain evidence="3">DSM 8595</strain>
    </source>
</reference>
<sequence length="291" mass="30313">MSPRIDPVLPIVWRSPTELQFGASPRVVLPEPGEFETGLVSALRHGASPSTLETIGTALGGTAEAVQALLELLAPAFEPATDAAASVRSSRCVALDAPREIGDCLAEHLALLGYDLVPAADAEVEHTALAVVAATWVVSPGRHLPWLRADVPHLAIVFDDEGTRVGPLVEPGDGPCLRCLELARRDDDPAWPVIAAQLAGRPAASCTPRTVHDAAALAASLVDDRLTSARNPLRDASVRLGRPGATVPTTLHRRHPECGCRVPAGTATAPVHLDSRRPDAASSARGAAVPA</sequence>
<dbReference type="AlphaFoldDB" id="A0A1N6HL40"/>
<dbReference type="Proteomes" id="UP000184699">
    <property type="component" value="Unassembled WGS sequence"/>
</dbReference>
<keyword evidence="3" id="KW-1185">Reference proteome</keyword>
<feature type="compositionally biased region" description="Low complexity" evidence="1">
    <location>
        <begin position="280"/>
        <end position="291"/>
    </location>
</feature>
<organism evidence="2 3">
    <name type="scientific">Agromyces cerinus subsp. cerinus</name>
    <dbReference type="NCBI Taxonomy" id="232089"/>
    <lineage>
        <taxon>Bacteria</taxon>
        <taxon>Bacillati</taxon>
        <taxon>Actinomycetota</taxon>
        <taxon>Actinomycetes</taxon>
        <taxon>Micrococcales</taxon>
        <taxon>Microbacteriaceae</taxon>
        <taxon>Agromyces</taxon>
    </lineage>
</organism>
<feature type="region of interest" description="Disordered" evidence="1">
    <location>
        <begin position="269"/>
        <end position="291"/>
    </location>
</feature>
<name>A0A1N6HL40_9MICO</name>
<dbReference type="Gene3D" id="3.40.50.720">
    <property type="entry name" value="NAD(P)-binding Rossmann-like Domain"/>
    <property type="match status" value="1"/>
</dbReference>
<dbReference type="EMBL" id="FSRJ01000004">
    <property type="protein sequence ID" value="SIO20564.1"/>
    <property type="molecule type" value="Genomic_DNA"/>
</dbReference>
<gene>
    <name evidence="2" type="ORF">SAMN05443544_3294</name>
</gene>
<evidence type="ECO:0000313" key="2">
    <source>
        <dbReference type="EMBL" id="SIO20564.1"/>
    </source>
</evidence>
<evidence type="ECO:0000313" key="3">
    <source>
        <dbReference type="Proteomes" id="UP000184699"/>
    </source>
</evidence>